<dbReference type="Proteomes" id="UP001149165">
    <property type="component" value="Unassembled WGS sequence"/>
</dbReference>
<evidence type="ECO:0000313" key="1">
    <source>
        <dbReference type="EMBL" id="KAJ5109044.1"/>
    </source>
</evidence>
<accession>A0A9W9FYX3</accession>
<dbReference type="EMBL" id="JAPQKH010000003">
    <property type="protein sequence ID" value="KAJ5109044.1"/>
    <property type="molecule type" value="Genomic_DNA"/>
</dbReference>
<proteinExistence type="predicted"/>
<evidence type="ECO:0000313" key="2">
    <source>
        <dbReference type="Proteomes" id="UP001149165"/>
    </source>
</evidence>
<dbReference type="OrthoDB" id="4499271at2759"/>
<protein>
    <submittedName>
        <fullName evidence="1">Uncharacterized protein</fullName>
    </submittedName>
</protein>
<reference evidence="1" key="2">
    <citation type="journal article" date="2023" name="IMA Fungus">
        <title>Comparative genomic study of the Penicillium genus elucidates a diverse pangenome and 15 lateral gene transfer events.</title>
        <authorList>
            <person name="Petersen C."/>
            <person name="Sorensen T."/>
            <person name="Nielsen M.R."/>
            <person name="Sondergaard T.E."/>
            <person name="Sorensen J.L."/>
            <person name="Fitzpatrick D.A."/>
            <person name="Frisvad J.C."/>
            <person name="Nielsen K.L."/>
        </authorList>
    </citation>
    <scope>NUCLEOTIDE SEQUENCE</scope>
    <source>
        <strain evidence="1">IBT 30069</strain>
    </source>
</reference>
<name>A0A9W9FYX3_9EURO</name>
<reference evidence="1" key="1">
    <citation type="submission" date="2022-11" db="EMBL/GenBank/DDBJ databases">
        <authorList>
            <person name="Petersen C."/>
        </authorList>
    </citation>
    <scope>NUCLEOTIDE SEQUENCE</scope>
    <source>
        <strain evidence="1">IBT 30069</strain>
    </source>
</reference>
<dbReference type="AlphaFoldDB" id="A0A9W9FYX3"/>
<keyword evidence="2" id="KW-1185">Reference proteome</keyword>
<organism evidence="1 2">
    <name type="scientific">Penicillium angulare</name>
    <dbReference type="NCBI Taxonomy" id="116970"/>
    <lineage>
        <taxon>Eukaryota</taxon>
        <taxon>Fungi</taxon>
        <taxon>Dikarya</taxon>
        <taxon>Ascomycota</taxon>
        <taxon>Pezizomycotina</taxon>
        <taxon>Eurotiomycetes</taxon>
        <taxon>Eurotiomycetidae</taxon>
        <taxon>Eurotiales</taxon>
        <taxon>Aspergillaceae</taxon>
        <taxon>Penicillium</taxon>
    </lineage>
</organism>
<comment type="caution">
    <text evidence="1">The sequence shown here is derived from an EMBL/GenBank/DDBJ whole genome shotgun (WGS) entry which is preliminary data.</text>
</comment>
<gene>
    <name evidence="1" type="ORF">N7456_005719</name>
</gene>
<sequence>MAIAALTSAGYSLCVDQNCYWNTHKFEHPPGTVHFDTVKDSRLWGPLRLYTKSSVLWWLPDPTPTLPTLDDPHYMLTDDKRLPPRTWPRRDLDGNLGPDGPWLNIYPVRIVKPILFTEALILLCCRDHNHVNNFEDYWRGLLGAMNEENPDPDFYLRKRVRPELQKCWNVAKVGNDLQINAAVKQLREELIASLPATPYYYGFRTKERAIRQGSRWL</sequence>